<gene>
    <name evidence="2" type="ORF">GCM10010470_37010</name>
</gene>
<evidence type="ECO:0000256" key="1">
    <source>
        <dbReference type="SAM" id="Phobius"/>
    </source>
</evidence>
<keyword evidence="1" id="KW-0472">Membrane</keyword>
<organism evidence="2 3">
    <name type="scientific">Saccharopolyspora taberi</name>
    <dbReference type="NCBI Taxonomy" id="60895"/>
    <lineage>
        <taxon>Bacteria</taxon>
        <taxon>Bacillati</taxon>
        <taxon>Actinomycetota</taxon>
        <taxon>Actinomycetes</taxon>
        <taxon>Pseudonocardiales</taxon>
        <taxon>Pseudonocardiaceae</taxon>
        <taxon>Saccharopolyspora</taxon>
    </lineage>
</organism>
<evidence type="ECO:0000313" key="2">
    <source>
        <dbReference type="EMBL" id="GAA2798447.1"/>
    </source>
</evidence>
<reference evidence="2 3" key="1">
    <citation type="journal article" date="2019" name="Int. J. Syst. Evol. Microbiol.">
        <title>The Global Catalogue of Microorganisms (GCM) 10K type strain sequencing project: providing services to taxonomists for standard genome sequencing and annotation.</title>
        <authorList>
            <consortium name="The Broad Institute Genomics Platform"/>
            <consortium name="The Broad Institute Genome Sequencing Center for Infectious Disease"/>
            <person name="Wu L."/>
            <person name="Ma J."/>
        </authorList>
    </citation>
    <scope>NUCLEOTIDE SEQUENCE [LARGE SCALE GENOMIC DNA]</scope>
    <source>
        <strain evidence="2 3">JCM 9383</strain>
    </source>
</reference>
<keyword evidence="1" id="KW-0812">Transmembrane</keyword>
<name>A0ABN3VEX7_9PSEU</name>
<dbReference type="Pfam" id="PF04307">
    <property type="entry name" value="YdjM"/>
    <property type="match status" value="1"/>
</dbReference>
<feature type="transmembrane region" description="Helical" evidence="1">
    <location>
        <begin position="116"/>
        <end position="149"/>
    </location>
</feature>
<accession>A0ABN3VEX7</accession>
<keyword evidence="2" id="KW-0378">Hydrolase</keyword>
<feature type="transmembrane region" description="Helical" evidence="1">
    <location>
        <begin position="220"/>
        <end position="238"/>
    </location>
</feature>
<sequence>MGRSHALSGWCAGLAVAGSLGQHHPAGKLVLATVTAGFALLPDLDHRGSTASRLLGPVTAAVSWLVRTIAVVIYRYTAGPRDEPVSGEHRTFWHSGVAAGLLGLAAGYGTAAGGHLVVLGVLVTGVLLAVAALGDWVLLPAGFALVAAFVQGPQAVLDDVAGWPIGVVVAVGCVVHDLGDMLTKSGCPLLWPVPIAGETFFELRPPSWLRFRTGGPVENIVVFPALAVAAVLLVPGVWPVVSTLFTRLGAVA</sequence>
<proteinExistence type="predicted"/>
<comment type="caution">
    <text evidence="2">The sequence shown here is derived from an EMBL/GenBank/DDBJ whole genome shotgun (WGS) entry which is preliminary data.</text>
</comment>
<dbReference type="GO" id="GO:0016787">
    <property type="term" value="F:hydrolase activity"/>
    <property type="evidence" value="ECO:0007669"/>
    <property type="project" value="UniProtKB-KW"/>
</dbReference>
<protein>
    <submittedName>
        <fullName evidence="2">Metal-dependent hydrolase</fullName>
    </submittedName>
</protein>
<keyword evidence="1" id="KW-1133">Transmembrane helix</keyword>
<evidence type="ECO:0000313" key="3">
    <source>
        <dbReference type="Proteomes" id="UP001500979"/>
    </source>
</evidence>
<dbReference type="EMBL" id="BAAAUX010000015">
    <property type="protein sequence ID" value="GAA2798447.1"/>
    <property type="molecule type" value="Genomic_DNA"/>
</dbReference>
<feature type="transmembrane region" description="Helical" evidence="1">
    <location>
        <begin position="91"/>
        <end position="109"/>
    </location>
</feature>
<dbReference type="InterPro" id="IPR007404">
    <property type="entry name" value="YdjM-like"/>
</dbReference>
<keyword evidence="3" id="KW-1185">Reference proteome</keyword>
<dbReference type="RefSeq" id="WP_344681358.1">
    <property type="nucleotide sequence ID" value="NZ_BAAAUX010000015.1"/>
</dbReference>
<dbReference type="Proteomes" id="UP001500979">
    <property type="component" value="Unassembled WGS sequence"/>
</dbReference>